<dbReference type="SUPFAM" id="SSF46955">
    <property type="entry name" value="Putative DNA-binding domain"/>
    <property type="match status" value="1"/>
</dbReference>
<dbReference type="GO" id="GO:0003677">
    <property type="term" value="F:DNA binding"/>
    <property type="evidence" value="ECO:0007669"/>
    <property type="project" value="InterPro"/>
</dbReference>
<dbReference type="EMBL" id="BNJK01000001">
    <property type="protein sequence ID" value="GHO90371.1"/>
    <property type="molecule type" value="Genomic_DNA"/>
</dbReference>
<keyword evidence="4" id="KW-1185">Reference proteome</keyword>
<dbReference type="Gene3D" id="1.10.238.160">
    <property type="match status" value="1"/>
</dbReference>
<accession>A0A8J3I9G4</accession>
<protein>
    <recommendedName>
        <fullName evidence="2">Helix-turn-helix domain-containing protein</fullName>
    </recommendedName>
</protein>
<dbReference type="InterPro" id="IPR041657">
    <property type="entry name" value="HTH_17"/>
</dbReference>
<reference evidence="3" key="1">
    <citation type="submission" date="2020-10" db="EMBL/GenBank/DDBJ databases">
        <title>Taxonomic study of unclassified bacteria belonging to the class Ktedonobacteria.</title>
        <authorList>
            <person name="Yabe S."/>
            <person name="Wang C.M."/>
            <person name="Zheng Y."/>
            <person name="Sakai Y."/>
            <person name="Cavaletti L."/>
            <person name="Monciardini P."/>
            <person name="Donadio S."/>
        </authorList>
    </citation>
    <scope>NUCLEOTIDE SEQUENCE</scope>
    <source>
        <strain evidence="3">ID150040</strain>
    </source>
</reference>
<dbReference type="RefSeq" id="WP_220201341.1">
    <property type="nucleotide sequence ID" value="NZ_BNJK01000001.1"/>
</dbReference>
<dbReference type="Proteomes" id="UP000597444">
    <property type="component" value="Unassembled WGS sequence"/>
</dbReference>
<proteinExistence type="predicted"/>
<evidence type="ECO:0000259" key="2">
    <source>
        <dbReference type="Pfam" id="PF12728"/>
    </source>
</evidence>
<evidence type="ECO:0000256" key="1">
    <source>
        <dbReference type="SAM" id="MobiDB-lite"/>
    </source>
</evidence>
<evidence type="ECO:0000313" key="4">
    <source>
        <dbReference type="Proteomes" id="UP000597444"/>
    </source>
</evidence>
<dbReference type="NCBIfam" id="TIGR01764">
    <property type="entry name" value="excise"/>
    <property type="match status" value="1"/>
</dbReference>
<name>A0A8J3I9G4_9CHLR</name>
<dbReference type="InterPro" id="IPR009061">
    <property type="entry name" value="DNA-bd_dom_put_sf"/>
</dbReference>
<feature type="domain" description="Helix-turn-helix" evidence="2">
    <location>
        <begin position="41"/>
        <end position="90"/>
    </location>
</feature>
<gene>
    <name evidence="3" type="ORF">KSF_004190</name>
</gene>
<sequence>MSNSKRNIQIATDNRKLIFSSNDPEKEDEEQGEPTVSSPNLLTMKQVTSQLQLSRTTIYRLIAREQFPILHFGRAVRVDPAALQHWLARRTNH</sequence>
<comment type="caution">
    <text evidence="3">The sequence shown here is derived from an EMBL/GenBank/DDBJ whole genome shotgun (WGS) entry which is preliminary data.</text>
</comment>
<feature type="region of interest" description="Disordered" evidence="1">
    <location>
        <begin position="12"/>
        <end position="39"/>
    </location>
</feature>
<organism evidence="3 4">
    <name type="scientific">Reticulibacter mediterranei</name>
    <dbReference type="NCBI Taxonomy" id="2778369"/>
    <lineage>
        <taxon>Bacteria</taxon>
        <taxon>Bacillati</taxon>
        <taxon>Chloroflexota</taxon>
        <taxon>Ktedonobacteria</taxon>
        <taxon>Ktedonobacterales</taxon>
        <taxon>Reticulibacteraceae</taxon>
        <taxon>Reticulibacter</taxon>
    </lineage>
</organism>
<dbReference type="AlphaFoldDB" id="A0A8J3I9G4"/>
<evidence type="ECO:0000313" key="3">
    <source>
        <dbReference type="EMBL" id="GHO90371.1"/>
    </source>
</evidence>
<dbReference type="InterPro" id="IPR010093">
    <property type="entry name" value="SinI_DNA-bd"/>
</dbReference>
<dbReference type="Pfam" id="PF12728">
    <property type="entry name" value="HTH_17"/>
    <property type="match status" value="1"/>
</dbReference>